<dbReference type="InterPro" id="IPR021359">
    <property type="entry name" value="DUF2812"/>
</dbReference>
<reference evidence="2 3" key="1">
    <citation type="submission" date="2023-04" db="EMBL/GenBank/DDBJ databases">
        <title>Fusibacter bizertensis strain WBS, isolated from littoral bottom sediments of the Arctic seas - biochemical and genomic analysis.</title>
        <authorList>
            <person name="Brioukhanov A.L."/>
        </authorList>
    </citation>
    <scope>NUCLEOTIDE SEQUENCE [LARGE SCALE GENOMIC DNA]</scope>
    <source>
        <strain evidence="2 3">WBS</strain>
    </source>
</reference>
<dbReference type="RefSeq" id="WP_281094718.1">
    <property type="nucleotide sequence ID" value="NZ_JARYZI010000007.1"/>
</dbReference>
<keyword evidence="1" id="KW-0472">Membrane</keyword>
<dbReference type="Pfam" id="PF11193">
    <property type="entry name" value="DUF2812"/>
    <property type="match status" value="1"/>
</dbReference>
<accession>A0ABT6NEK8</accession>
<keyword evidence="1" id="KW-1133">Transmembrane helix</keyword>
<evidence type="ECO:0000313" key="3">
    <source>
        <dbReference type="Proteomes" id="UP001158045"/>
    </source>
</evidence>
<keyword evidence="3" id="KW-1185">Reference proteome</keyword>
<dbReference type="Proteomes" id="UP001158045">
    <property type="component" value="Unassembled WGS sequence"/>
</dbReference>
<feature type="transmembrane region" description="Helical" evidence="1">
    <location>
        <begin position="109"/>
        <end position="129"/>
    </location>
</feature>
<organism evidence="2 3">
    <name type="scientific">Fusibacter bizertensis</name>
    <dbReference type="NCBI Taxonomy" id="1488331"/>
    <lineage>
        <taxon>Bacteria</taxon>
        <taxon>Bacillati</taxon>
        <taxon>Bacillota</taxon>
        <taxon>Clostridia</taxon>
        <taxon>Eubacteriales</taxon>
        <taxon>Eubacteriales Family XII. Incertae Sedis</taxon>
        <taxon>Fusibacter</taxon>
    </lineage>
</organism>
<comment type="caution">
    <text evidence="2">The sequence shown here is derived from an EMBL/GenBank/DDBJ whole genome shotgun (WGS) entry which is preliminary data.</text>
</comment>
<name>A0ABT6NEK8_9FIRM</name>
<gene>
    <name evidence="2" type="ORF">QE109_11745</name>
</gene>
<feature type="transmembrane region" description="Helical" evidence="1">
    <location>
        <begin position="141"/>
        <end position="166"/>
    </location>
</feature>
<evidence type="ECO:0000313" key="2">
    <source>
        <dbReference type="EMBL" id="MDH8678827.1"/>
    </source>
</evidence>
<evidence type="ECO:0000256" key="1">
    <source>
        <dbReference type="SAM" id="Phobius"/>
    </source>
</evidence>
<protein>
    <submittedName>
        <fullName evidence="2">DUF2812 domain-containing protein</fullName>
    </submittedName>
</protein>
<sequence>MREFYFWLGWNCEKFEQHLEEMAQNGWRLKSASFGITILEYERREPSKVSYCLDYNPKYTEDSLSIIRDDQWYAVSKSVGWWLWEKEYETEKPKLFTDKSSLIERDKRLLFILLLLFCTQLPLLITTLSNNYKYNFHRFDFSMISLSIIYSIFILFYIYALTKLYLRIRKYNR</sequence>
<dbReference type="EMBL" id="JARYZI010000007">
    <property type="protein sequence ID" value="MDH8678827.1"/>
    <property type="molecule type" value="Genomic_DNA"/>
</dbReference>
<proteinExistence type="predicted"/>
<keyword evidence="1" id="KW-0812">Transmembrane</keyword>